<proteinExistence type="predicted"/>
<evidence type="ECO:0000313" key="3">
    <source>
        <dbReference type="Proteomes" id="UP000289152"/>
    </source>
</evidence>
<name>A0A4Q1BTR3_TREME</name>
<comment type="caution">
    <text evidence="2">The sequence shown here is derived from an EMBL/GenBank/DDBJ whole genome shotgun (WGS) entry which is preliminary data.</text>
</comment>
<feature type="compositionally biased region" description="Polar residues" evidence="1">
    <location>
        <begin position="165"/>
        <end position="176"/>
    </location>
</feature>
<feature type="region of interest" description="Disordered" evidence="1">
    <location>
        <begin position="1"/>
        <end position="27"/>
    </location>
</feature>
<feature type="compositionally biased region" description="Low complexity" evidence="1">
    <location>
        <begin position="177"/>
        <end position="188"/>
    </location>
</feature>
<dbReference type="InParanoid" id="A0A4Q1BTR3"/>
<evidence type="ECO:0000256" key="1">
    <source>
        <dbReference type="SAM" id="MobiDB-lite"/>
    </source>
</evidence>
<sequence length="214" mass="24069">MSQRFASAMGDKEKEAQARQSAEQRCSDLARQMNEEENAELETLRARLSEAEAAKGVMQQQIDEALQFVQITAALQNETEMENVGLKELKEQLEGANEQLRADLQADQEEWESANYTIRQLESELQEAKQEKARQQFRFDLRTSPAKPNEYSDRRRAHSLDLPSTKITARNSESTAPNPENDPSNSENVLSSGPTPHDAIPTIPTNADLHSSQD</sequence>
<gene>
    <name evidence="2" type="ORF">M231_01247</name>
</gene>
<dbReference type="Proteomes" id="UP000289152">
    <property type="component" value="Unassembled WGS sequence"/>
</dbReference>
<feature type="compositionally biased region" description="Polar residues" evidence="1">
    <location>
        <begin position="203"/>
        <end position="214"/>
    </location>
</feature>
<dbReference type="AlphaFoldDB" id="A0A4Q1BTR3"/>
<reference evidence="2 3" key="1">
    <citation type="submission" date="2016-06" db="EMBL/GenBank/DDBJ databases">
        <title>Evolution of pathogenesis and genome organization in the Tremellales.</title>
        <authorList>
            <person name="Cuomo C."/>
            <person name="Litvintseva A."/>
            <person name="Heitman J."/>
            <person name="Chen Y."/>
            <person name="Sun S."/>
            <person name="Springer D."/>
            <person name="Dromer F."/>
            <person name="Young S."/>
            <person name="Zeng Q."/>
            <person name="Chapman S."/>
            <person name="Gujja S."/>
            <person name="Saif S."/>
            <person name="Birren B."/>
        </authorList>
    </citation>
    <scope>NUCLEOTIDE SEQUENCE [LARGE SCALE GENOMIC DNA]</scope>
    <source>
        <strain evidence="2 3">ATCC 28783</strain>
    </source>
</reference>
<evidence type="ECO:0000313" key="2">
    <source>
        <dbReference type="EMBL" id="RXK41342.1"/>
    </source>
</evidence>
<feature type="region of interest" description="Disordered" evidence="1">
    <location>
        <begin position="124"/>
        <end position="214"/>
    </location>
</feature>
<organism evidence="2 3">
    <name type="scientific">Tremella mesenterica</name>
    <name type="common">Jelly fungus</name>
    <dbReference type="NCBI Taxonomy" id="5217"/>
    <lineage>
        <taxon>Eukaryota</taxon>
        <taxon>Fungi</taxon>
        <taxon>Dikarya</taxon>
        <taxon>Basidiomycota</taxon>
        <taxon>Agaricomycotina</taxon>
        <taxon>Tremellomycetes</taxon>
        <taxon>Tremellales</taxon>
        <taxon>Tremellaceae</taxon>
        <taxon>Tremella</taxon>
    </lineage>
</organism>
<feature type="compositionally biased region" description="Basic and acidic residues" evidence="1">
    <location>
        <begin position="126"/>
        <end position="141"/>
    </location>
</feature>
<dbReference type="EMBL" id="SDIL01000009">
    <property type="protein sequence ID" value="RXK41342.1"/>
    <property type="molecule type" value="Genomic_DNA"/>
</dbReference>
<protein>
    <submittedName>
        <fullName evidence="2">Uncharacterized protein</fullName>
    </submittedName>
</protein>
<accession>A0A4Q1BTR3</accession>
<dbReference type="VEuPathDB" id="FungiDB:TREMEDRAFT_65471"/>
<keyword evidence="3" id="KW-1185">Reference proteome</keyword>